<dbReference type="Proteomes" id="UP001310386">
    <property type="component" value="Unassembled WGS sequence"/>
</dbReference>
<sequence>MDPEITIHDSGKPVVAILATDDEAKAFRGVRKNFIDLIKAGKKMDLLVYVTTAKNLKLQEKKTIGYLYDAKKKHWNRRWVPFPHVVYNRIPTRKDEMRPEVQHFIEECLQHPDVHIFNPSFFNKWRLIEWLSLSPATKGYIPFTEKFGDQTDLESLLTHYRRLYLKPERGKAGKGIMRISQKKGKTKKYVLSIQEKKSSSNFSFATVADLKSKIREYIGEQPYIIQQGIDLVHNHRRPFDLRVLVQKNLKGSWVITGIGARVAGEASITTHVPRGGSIDDPQKLLVSTFGNGAAAKKILLRVKTAVLAIAQQIERGAGHPLGEMSMDLGLDGVGNIWFFEANSKPMKFDEPHIRKKSLERFMQYCSYLAKSKTAEEK</sequence>
<dbReference type="RefSeq" id="WP_371752656.1">
    <property type="nucleotide sequence ID" value="NZ_JAYJLD010000002.1"/>
</dbReference>
<dbReference type="SUPFAM" id="SSF56059">
    <property type="entry name" value="Glutathione synthetase ATP-binding domain-like"/>
    <property type="match status" value="1"/>
</dbReference>
<reference evidence="1" key="1">
    <citation type="submission" date="2023-12" db="EMBL/GenBank/DDBJ databases">
        <title>Fervidustalea candida gen. nov., sp. nov., a novel member of the family Paenibacillaceae isolated from a geothermal area.</title>
        <authorList>
            <person name="Li W.-J."/>
            <person name="Jiao J.-Y."/>
            <person name="Chen Y."/>
        </authorList>
    </citation>
    <scope>NUCLEOTIDE SEQUENCE</scope>
    <source>
        <strain evidence="1">SYSU GA230002</strain>
    </source>
</reference>
<comment type="caution">
    <text evidence="1">The sequence shown here is derived from an EMBL/GenBank/DDBJ whole genome shotgun (WGS) entry which is preliminary data.</text>
</comment>
<evidence type="ECO:0000313" key="2">
    <source>
        <dbReference type="Proteomes" id="UP001310386"/>
    </source>
</evidence>
<protein>
    <submittedName>
        <fullName evidence="1">YheC/YheD family protein</fullName>
    </submittedName>
</protein>
<accession>A0ABU5ZGX2</accession>
<evidence type="ECO:0000313" key="1">
    <source>
        <dbReference type="EMBL" id="MEB3100551.1"/>
    </source>
</evidence>
<keyword evidence="2" id="KW-1185">Reference proteome</keyword>
<name>A0ABU5ZGX2_9BACL</name>
<dbReference type="Pfam" id="PF14398">
    <property type="entry name" value="ATPgrasp_YheCD"/>
    <property type="match status" value="1"/>
</dbReference>
<proteinExistence type="predicted"/>
<dbReference type="InterPro" id="IPR026838">
    <property type="entry name" value="YheC/D"/>
</dbReference>
<organism evidence="1 2">
    <name type="scientific">Ferviditalea candida</name>
    <dbReference type="NCBI Taxonomy" id="3108399"/>
    <lineage>
        <taxon>Bacteria</taxon>
        <taxon>Bacillati</taxon>
        <taxon>Bacillota</taxon>
        <taxon>Bacilli</taxon>
        <taxon>Bacillales</taxon>
        <taxon>Paenibacillaceae</taxon>
        <taxon>Ferviditalea</taxon>
    </lineage>
</organism>
<gene>
    <name evidence="1" type="ORF">VF724_02615</name>
</gene>
<dbReference type="EMBL" id="JAYJLD010000002">
    <property type="protein sequence ID" value="MEB3100551.1"/>
    <property type="molecule type" value="Genomic_DNA"/>
</dbReference>